<reference evidence="2 3" key="1">
    <citation type="submission" date="2019-03" db="EMBL/GenBank/DDBJ databases">
        <title>Genomic Encyclopedia of Type Strains, Phase IV (KMG-IV): sequencing the most valuable type-strain genomes for metagenomic binning, comparative biology and taxonomic classification.</title>
        <authorList>
            <person name="Goeker M."/>
        </authorList>
    </citation>
    <scope>NUCLEOTIDE SEQUENCE [LARGE SCALE GENOMIC DNA]</scope>
    <source>
        <strain evidence="2 3">DSM 100059</strain>
    </source>
</reference>
<dbReference type="Pfam" id="PF03572">
    <property type="entry name" value="Peptidase_S41"/>
    <property type="match status" value="1"/>
</dbReference>
<dbReference type="Gene3D" id="3.90.226.10">
    <property type="entry name" value="2-enoyl-CoA Hydratase, Chain A, domain 1"/>
    <property type="match status" value="1"/>
</dbReference>
<dbReference type="Gene3D" id="3.30.750.44">
    <property type="match status" value="1"/>
</dbReference>
<evidence type="ECO:0000259" key="1">
    <source>
        <dbReference type="SMART" id="SM00245"/>
    </source>
</evidence>
<dbReference type="SMART" id="SM00245">
    <property type="entry name" value="TSPc"/>
    <property type="match status" value="1"/>
</dbReference>
<dbReference type="GO" id="GO:0004175">
    <property type="term" value="F:endopeptidase activity"/>
    <property type="evidence" value="ECO:0007669"/>
    <property type="project" value="TreeGrafter"/>
</dbReference>
<keyword evidence="2" id="KW-0378">Hydrolase</keyword>
<keyword evidence="2" id="KW-0645">Protease</keyword>
<dbReference type="GO" id="GO:0030288">
    <property type="term" value="C:outer membrane-bounded periplasmic space"/>
    <property type="evidence" value="ECO:0007669"/>
    <property type="project" value="TreeGrafter"/>
</dbReference>
<dbReference type="GO" id="GO:0007165">
    <property type="term" value="P:signal transduction"/>
    <property type="evidence" value="ECO:0007669"/>
    <property type="project" value="TreeGrafter"/>
</dbReference>
<protein>
    <submittedName>
        <fullName evidence="2">Tricorn protease-like protein</fullName>
    </submittedName>
</protein>
<dbReference type="EMBL" id="SODV01000002">
    <property type="protein sequence ID" value="TDW96539.1"/>
    <property type="molecule type" value="Genomic_DNA"/>
</dbReference>
<sequence length="383" mass="42758">MKRYRPFILLSLITLAACKKNISNPVSDLPPSTFSQAFDEFWNELNVNYVYWDVDTTNWDAMYQRYKPLFDSLKIDDTADLSKSVGYFRQMTDGLIDHHFSIAFTNNVLKDSSVIPSYDQWRKDPAFRFPYSYIGTDERYLDSGYRMGNNLLPGSGNYVLAVSGTIHGNILFFTCNQFQLSASFGSVAGNGVQLVLNYFFQRLENPTGLKAVVLDFRDNPGGDVNDLNFLAGHFIDQSLHFGYTRNKSGNGRLDYTPWIDAAVVPQSGAQAVTLPVIILADKYSQSMAEIMTMALRTLPQCRVVGETTFGATGPFAANALYDDGSFSLPGFLSVTTSSVEFKYIDGKMYEGKGFPPDYPVAFNVKALDTLDDPQMDKALSLVQ</sequence>
<dbReference type="RefSeq" id="WP_162852717.1">
    <property type="nucleotide sequence ID" value="NZ_SODV01000002.1"/>
</dbReference>
<proteinExistence type="predicted"/>
<dbReference type="AlphaFoldDB" id="A0A4R8DG00"/>
<dbReference type="PANTHER" id="PTHR32060:SF30">
    <property type="entry name" value="CARBOXY-TERMINAL PROCESSING PROTEASE CTPA"/>
    <property type="match status" value="1"/>
</dbReference>
<dbReference type="PROSITE" id="PS51257">
    <property type="entry name" value="PROKAR_LIPOPROTEIN"/>
    <property type="match status" value="1"/>
</dbReference>
<evidence type="ECO:0000313" key="3">
    <source>
        <dbReference type="Proteomes" id="UP000294498"/>
    </source>
</evidence>
<dbReference type="Proteomes" id="UP000294498">
    <property type="component" value="Unassembled WGS sequence"/>
</dbReference>
<dbReference type="InterPro" id="IPR028204">
    <property type="entry name" value="Tricorn_C1"/>
</dbReference>
<feature type="domain" description="Tail specific protease" evidence="1">
    <location>
        <begin position="155"/>
        <end position="361"/>
    </location>
</feature>
<gene>
    <name evidence="2" type="ORF">EDB95_4370</name>
</gene>
<dbReference type="InterPro" id="IPR029045">
    <property type="entry name" value="ClpP/crotonase-like_dom_sf"/>
</dbReference>
<dbReference type="CDD" id="cd07562">
    <property type="entry name" value="Peptidase_S41_TRI"/>
    <property type="match status" value="1"/>
</dbReference>
<accession>A0A4R8DG00</accession>
<name>A0A4R8DG00_9BACT</name>
<dbReference type="GO" id="GO:0006508">
    <property type="term" value="P:proteolysis"/>
    <property type="evidence" value="ECO:0007669"/>
    <property type="project" value="UniProtKB-KW"/>
</dbReference>
<dbReference type="GO" id="GO:0008236">
    <property type="term" value="F:serine-type peptidase activity"/>
    <property type="evidence" value="ECO:0007669"/>
    <property type="project" value="InterPro"/>
</dbReference>
<dbReference type="InterPro" id="IPR005151">
    <property type="entry name" value="Tail-specific_protease"/>
</dbReference>
<dbReference type="SUPFAM" id="SSF52096">
    <property type="entry name" value="ClpP/crotonase"/>
    <property type="match status" value="1"/>
</dbReference>
<evidence type="ECO:0000313" key="2">
    <source>
        <dbReference type="EMBL" id="TDW96539.1"/>
    </source>
</evidence>
<comment type="caution">
    <text evidence="2">The sequence shown here is derived from an EMBL/GenBank/DDBJ whole genome shotgun (WGS) entry which is preliminary data.</text>
</comment>
<organism evidence="2 3">
    <name type="scientific">Dinghuibacter silviterrae</name>
    <dbReference type="NCBI Taxonomy" id="1539049"/>
    <lineage>
        <taxon>Bacteria</taxon>
        <taxon>Pseudomonadati</taxon>
        <taxon>Bacteroidota</taxon>
        <taxon>Chitinophagia</taxon>
        <taxon>Chitinophagales</taxon>
        <taxon>Chitinophagaceae</taxon>
        <taxon>Dinghuibacter</taxon>
    </lineage>
</organism>
<keyword evidence="3" id="KW-1185">Reference proteome</keyword>
<dbReference type="Pfam" id="PF14684">
    <property type="entry name" value="Tricorn_C1"/>
    <property type="match status" value="1"/>
</dbReference>
<dbReference type="PANTHER" id="PTHR32060">
    <property type="entry name" value="TAIL-SPECIFIC PROTEASE"/>
    <property type="match status" value="1"/>
</dbReference>